<feature type="compositionally biased region" description="Basic and acidic residues" evidence="1">
    <location>
        <begin position="20"/>
        <end position="44"/>
    </location>
</feature>
<organism evidence="3 4">
    <name type="scientific">Candidatus Uhrbacteria bacterium RIFOXYB2_FULL_45_11</name>
    <dbReference type="NCBI Taxonomy" id="1802421"/>
    <lineage>
        <taxon>Bacteria</taxon>
        <taxon>Candidatus Uhriibacteriota</taxon>
    </lineage>
</organism>
<accession>A0A1F7W7Z5</accession>
<evidence type="ECO:0000313" key="4">
    <source>
        <dbReference type="Proteomes" id="UP000177331"/>
    </source>
</evidence>
<reference evidence="3 4" key="1">
    <citation type="journal article" date="2016" name="Nat. Commun.">
        <title>Thousands of microbial genomes shed light on interconnected biogeochemical processes in an aquifer system.</title>
        <authorList>
            <person name="Anantharaman K."/>
            <person name="Brown C.T."/>
            <person name="Hug L.A."/>
            <person name="Sharon I."/>
            <person name="Castelle C.J."/>
            <person name="Probst A.J."/>
            <person name="Thomas B.C."/>
            <person name="Singh A."/>
            <person name="Wilkins M.J."/>
            <person name="Karaoz U."/>
            <person name="Brodie E.L."/>
            <person name="Williams K.H."/>
            <person name="Hubbard S.S."/>
            <person name="Banfield J.F."/>
        </authorList>
    </citation>
    <scope>NUCLEOTIDE SEQUENCE [LARGE SCALE GENOMIC DNA]</scope>
</reference>
<feature type="region of interest" description="Disordered" evidence="1">
    <location>
        <begin position="1"/>
        <end position="46"/>
    </location>
</feature>
<dbReference type="Gene3D" id="3.90.1200.10">
    <property type="match status" value="1"/>
</dbReference>
<evidence type="ECO:0000313" key="3">
    <source>
        <dbReference type="EMBL" id="OGL98327.1"/>
    </source>
</evidence>
<gene>
    <name evidence="3" type="ORF">A2318_03105</name>
</gene>
<dbReference type="InterPro" id="IPR011009">
    <property type="entry name" value="Kinase-like_dom_sf"/>
</dbReference>
<dbReference type="AlphaFoldDB" id="A0A1F7W7Z5"/>
<evidence type="ECO:0000256" key="1">
    <source>
        <dbReference type="SAM" id="MobiDB-lite"/>
    </source>
</evidence>
<evidence type="ECO:0000259" key="2">
    <source>
        <dbReference type="Pfam" id="PF01636"/>
    </source>
</evidence>
<feature type="domain" description="Aminoglycoside phosphotransferase" evidence="2">
    <location>
        <begin position="148"/>
        <end position="363"/>
    </location>
</feature>
<dbReference type="STRING" id="1802421.A2318_03105"/>
<protein>
    <recommendedName>
        <fullName evidence="2">Aminoglycoside phosphotransferase domain-containing protein</fullName>
    </recommendedName>
</protein>
<comment type="caution">
    <text evidence="3">The sequence shown here is derived from an EMBL/GenBank/DDBJ whole genome shotgun (WGS) entry which is preliminary data.</text>
</comment>
<sequence>MTEPGGPNSTSQSEVLATERSPEEKGTQPNKENQKTHESTETKPADLAVVPGVPKEELHTVAGVRANVDTTTAQHVTELIAENKLDEAILVAQNQVEKPTAELYRETLIAHAQQSSIEHGYQPDAQTAPYKSFGNRERFYIQKCISKDGETVVVKVAAPERQSKEALHREITVLQQANNALESTIEHGKNPQITFPKIIDSWKQEENIGLVTEFIPDSKDTKRSMTGAGRGAILKRAIEGLHQIEIPDSFKENGPRVLDGNAHAERAKRFLDRALKNEAVSKEEAENIAKLFEDSIDLIDQFPQKLSHGDLHAENIAYEKNEDGTDKLTIMDLEALRINNEFFDWATMANLSSLGRFVESHQDAFAPILDQLQASWIDGKSAELESMVEQDVIEKHPKGDDAMKVFRLMRIMHVLEKMGIAGNDALVKLNREAAGQILRDQLSKLNS</sequence>
<dbReference type="EMBL" id="MGFD01000028">
    <property type="protein sequence ID" value="OGL98327.1"/>
    <property type="molecule type" value="Genomic_DNA"/>
</dbReference>
<name>A0A1F7W7Z5_9BACT</name>
<dbReference type="Pfam" id="PF01636">
    <property type="entry name" value="APH"/>
    <property type="match status" value="1"/>
</dbReference>
<dbReference type="Proteomes" id="UP000177331">
    <property type="component" value="Unassembled WGS sequence"/>
</dbReference>
<dbReference type="InterPro" id="IPR002575">
    <property type="entry name" value="Aminoglycoside_PTrfase"/>
</dbReference>
<dbReference type="SUPFAM" id="SSF56112">
    <property type="entry name" value="Protein kinase-like (PK-like)"/>
    <property type="match status" value="1"/>
</dbReference>
<proteinExistence type="predicted"/>